<dbReference type="AlphaFoldDB" id="A0A0Q9X1A5"/>
<organism evidence="1 2">
    <name type="scientific">Drosophila willistoni</name>
    <name type="common">Fruit fly</name>
    <dbReference type="NCBI Taxonomy" id="7260"/>
    <lineage>
        <taxon>Eukaryota</taxon>
        <taxon>Metazoa</taxon>
        <taxon>Ecdysozoa</taxon>
        <taxon>Arthropoda</taxon>
        <taxon>Hexapoda</taxon>
        <taxon>Insecta</taxon>
        <taxon>Pterygota</taxon>
        <taxon>Neoptera</taxon>
        <taxon>Endopterygota</taxon>
        <taxon>Diptera</taxon>
        <taxon>Brachycera</taxon>
        <taxon>Muscomorpha</taxon>
        <taxon>Ephydroidea</taxon>
        <taxon>Drosophilidae</taxon>
        <taxon>Drosophila</taxon>
        <taxon>Sophophora</taxon>
    </lineage>
</organism>
<accession>A0A0Q9X1A5</accession>
<sequence length="336" mass="38863">MPSGVFTLKYQPFNTGDCSFASDMKLQFICQGTVNLAIALRWRDQRAPRGTPYAVWQHQDSGNCRAVQGIRMIRHCKGTVGKLIAHLYGDRRAPEGTPYAIWRGSTDENILLASFYETAIFDNSYIEIINYTHKIDVYPVGYHSDLHCFSHSLTYLAHLKEHCRGHVFNATNTCTKPILHYSRAFVEEMLEESSSAAVTAGSRCFLGQIVNCGFHNCEFLIDSDRPPFEPICEGLYNRELKLKYRDKWVSQDTNYRIWGANMTKRRIFITFYQSELWKCSTNITCSLNWLHCENNLDVGITLRPDNIYCFRYMFTYARDLLHNCLYPNMMILVILG</sequence>
<reference evidence="1 2" key="1">
    <citation type="journal article" date="2007" name="Nature">
        <title>Evolution of genes and genomes on the Drosophila phylogeny.</title>
        <authorList>
            <consortium name="Drosophila 12 Genomes Consortium"/>
            <person name="Clark A.G."/>
            <person name="Eisen M.B."/>
            <person name="Smith D.R."/>
            <person name="Bergman C.M."/>
            <person name="Oliver B."/>
            <person name="Markow T.A."/>
            <person name="Kaufman T.C."/>
            <person name="Kellis M."/>
            <person name="Gelbart W."/>
            <person name="Iyer V.N."/>
            <person name="Pollard D.A."/>
            <person name="Sackton T.B."/>
            <person name="Larracuente A.M."/>
            <person name="Singh N.D."/>
            <person name="Abad J.P."/>
            <person name="Abt D.N."/>
            <person name="Adryan B."/>
            <person name="Aguade M."/>
            <person name="Akashi H."/>
            <person name="Anderson W.W."/>
            <person name="Aquadro C.F."/>
            <person name="Ardell D.H."/>
            <person name="Arguello R."/>
            <person name="Artieri C.G."/>
            <person name="Barbash D.A."/>
            <person name="Barker D."/>
            <person name="Barsanti P."/>
            <person name="Batterham P."/>
            <person name="Batzoglou S."/>
            <person name="Begun D."/>
            <person name="Bhutkar A."/>
            <person name="Blanco E."/>
            <person name="Bosak S.A."/>
            <person name="Bradley R.K."/>
            <person name="Brand A.D."/>
            <person name="Brent M.R."/>
            <person name="Brooks A.N."/>
            <person name="Brown R.H."/>
            <person name="Butlin R.K."/>
            <person name="Caggese C."/>
            <person name="Calvi B.R."/>
            <person name="Bernardo de Carvalho A."/>
            <person name="Caspi A."/>
            <person name="Castrezana S."/>
            <person name="Celniker S.E."/>
            <person name="Chang J.L."/>
            <person name="Chapple C."/>
            <person name="Chatterji S."/>
            <person name="Chinwalla A."/>
            <person name="Civetta A."/>
            <person name="Clifton S.W."/>
            <person name="Comeron J.M."/>
            <person name="Costello J.C."/>
            <person name="Coyne J.A."/>
            <person name="Daub J."/>
            <person name="David R.G."/>
            <person name="Delcher A.L."/>
            <person name="Delehaunty K."/>
            <person name="Do C.B."/>
            <person name="Ebling H."/>
            <person name="Edwards K."/>
            <person name="Eickbush T."/>
            <person name="Evans J.D."/>
            <person name="Filipski A."/>
            <person name="Findeiss S."/>
            <person name="Freyhult E."/>
            <person name="Fulton L."/>
            <person name="Fulton R."/>
            <person name="Garcia A.C."/>
            <person name="Gardiner A."/>
            <person name="Garfield D.A."/>
            <person name="Garvin B.E."/>
            <person name="Gibson G."/>
            <person name="Gilbert D."/>
            <person name="Gnerre S."/>
            <person name="Godfrey J."/>
            <person name="Good R."/>
            <person name="Gotea V."/>
            <person name="Gravely B."/>
            <person name="Greenberg A.J."/>
            <person name="Griffiths-Jones S."/>
            <person name="Gross S."/>
            <person name="Guigo R."/>
            <person name="Gustafson E.A."/>
            <person name="Haerty W."/>
            <person name="Hahn M.W."/>
            <person name="Halligan D.L."/>
            <person name="Halpern A.L."/>
            <person name="Halter G.M."/>
            <person name="Han M.V."/>
            <person name="Heger A."/>
            <person name="Hillier L."/>
            <person name="Hinrichs A.S."/>
            <person name="Holmes I."/>
            <person name="Hoskins R.A."/>
            <person name="Hubisz M.J."/>
            <person name="Hultmark D."/>
            <person name="Huntley M.A."/>
            <person name="Jaffe D.B."/>
            <person name="Jagadeeshan S."/>
            <person name="Jeck W.R."/>
            <person name="Johnson J."/>
            <person name="Jones C.D."/>
            <person name="Jordan W.C."/>
            <person name="Karpen G.H."/>
            <person name="Kataoka E."/>
            <person name="Keightley P.D."/>
            <person name="Kheradpour P."/>
            <person name="Kirkness E.F."/>
            <person name="Koerich L.B."/>
            <person name="Kristiansen K."/>
            <person name="Kudrna D."/>
            <person name="Kulathinal R.J."/>
            <person name="Kumar S."/>
            <person name="Kwok R."/>
            <person name="Lander E."/>
            <person name="Langley C.H."/>
            <person name="Lapoint R."/>
            <person name="Lazzaro B.P."/>
            <person name="Lee S.J."/>
            <person name="Levesque L."/>
            <person name="Li R."/>
            <person name="Lin C.F."/>
            <person name="Lin M.F."/>
            <person name="Lindblad-Toh K."/>
            <person name="Llopart A."/>
            <person name="Long M."/>
            <person name="Low L."/>
            <person name="Lozovsky E."/>
            <person name="Lu J."/>
            <person name="Luo M."/>
            <person name="Machado C.A."/>
            <person name="Makalowski W."/>
            <person name="Marzo M."/>
            <person name="Matsuda M."/>
            <person name="Matzkin L."/>
            <person name="McAllister B."/>
            <person name="McBride C.S."/>
            <person name="McKernan B."/>
            <person name="McKernan K."/>
            <person name="Mendez-Lago M."/>
            <person name="Minx P."/>
            <person name="Mollenhauer M.U."/>
            <person name="Montooth K."/>
            <person name="Mount S.M."/>
            <person name="Mu X."/>
            <person name="Myers E."/>
            <person name="Negre B."/>
            <person name="Newfeld S."/>
            <person name="Nielsen R."/>
            <person name="Noor M.A."/>
            <person name="O'Grady P."/>
            <person name="Pachter L."/>
            <person name="Papaceit M."/>
            <person name="Parisi M.J."/>
            <person name="Parisi M."/>
            <person name="Parts L."/>
            <person name="Pedersen J.S."/>
            <person name="Pesole G."/>
            <person name="Phillippy A.M."/>
            <person name="Ponting C.P."/>
            <person name="Pop M."/>
            <person name="Porcelli D."/>
            <person name="Powell J.R."/>
            <person name="Prohaska S."/>
            <person name="Pruitt K."/>
            <person name="Puig M."/>
            <person name="Quesneville H."/>
            <person name="Ram K.R."/>
            <person name="Rand D."/>
            <person name="Rasmussen M.D."/>
            <person name="Reed L.K."/>
            <person name="Reenan R."/>
            <person name="Reily A."/>
            <person name="Remington K.A."/>
            <person name="Rieger T.T."/>
            <person name="Ritchie M.G."/>
            <person name="Robin C."/>
            <person name="Rogers Y.H."/>
            <person name="Rohde C."/>
            <person name="Rozas J."/>
            <person name="Rubenfield M.J."/>
            <person name="Ruiz A."/>
            <person name="Russo S."/>
            <person name="Salzberg S.L."/>
            <person name="Sanchez-Gracia A."/>
            <person name="Saranga D.J."/>
            <person name="Sato H."/>
            <person name="Schaeffer S.W."/>
            <person name="Schatz M.C."/>
            <person name="Schlenke T."/>
            <person name="Schwartz R."/>
            <person name="Segarra C."/>
            <person name="Singh R.S."/>
            <person name="Sirot L."/>
            <person name="Sirota M."/>
            <person name="Sisneros N.B."/>
            <person name="Smith C.D."/>
            <person name="Smith T.F."/>
            <person name="Spieth J."/>
            <person name="Stage D.E."/>
            <person name="Stark A."/>
            <person name="Stephan W."/>
            <person name="Strausberg R.L."/>
            <person name="Strempel S."/>
            <person name="Sturgill D."/>
            <person name="Sutton G."/>
            <person name="Sutton G.G."/>
            <person name="Tao W."/>
            <person name="Teichmann S."/>
            <person name="Tobari Y.N."/>
            <person name="Tomimura Y."/>
            <person name="Tsolas J.M."/>
            <person name="Valente V.L."/>
            <person name="Venter E."/>
            <person name="Venter J.C."/>
            <person name="Vicario S."/>
            <person name="Vieira F.G."/>
            <person name="Vilella A.J."/>
            <person name="Villasante A."/>
            <person name="Walenz B."/>
            <person name="Wang J."/>
            <person name="Wasserman M."/>
            <person name="Watts T."/>
            <person name="Wilson D."/>
            <person name="Wilson R.K."/>
            <person name="Wing R.A."/>
            <person name="Wolfner M.F."/>
            <person name="Wong A."/>
            <person name="Wong G.K."/>
            <person name="Wu C.I."/>
            <person name="Wu G."/>
            <person name="Yamamoto D."/>
            <person name="Yang H.P."/>
            <person name="Yang S.P."/>
            <person name="Yorke J.A."/>
            <person name="Yoshida K."/>
            <person name="Zdobnov E."/>
            <person name="Zhang P."/>
            <person name="Zhang Y."/>
            <person name="Zimin A.V."/>
            <person name="Baldwin J."/>
            <person name="Abdouelleil A."/>
            <person name="Abdulkadir J."/>
            <person name="Abebe A."/>
            <person name="Abera B."/>
            <person name="Abreu J."/>
            <person name="Acer S.C."/>
            <person name="Aftuck L."/>
            <person name="Alexander A."/>
            <person name="An P."/>
            <person name="Anderson E."/>
            <person name="Anderson S."/>
            <person name="Arachi H."/>
            <person name="Azer M."/>
            <person name="Bachantsang P."/>
            <person name="Barry A."/>
            <person name="Bayul T."/>
            <person name="Berlin A."/>
            <person name="Bessette D."/>
            <person name="Bloom T."/>
            <person name="Blye J."/>
            <person name="Boguslavskiy L."/>
            <person name="Bonnet C."/>
            <person name="Boukhgalter B."/>
            <person name="Bourzgui I."/>
            <person name="Brown A."/>
            <person name="Cahill P."/>
            <person name="Channer S."/>
            <person name="Cheshatsang Y."/>
            <person name="Chuda L."/>
            <person name="Citroen M."/>
            <person name="Collymore A."/>
            <person name="Cooke P."/>
            <person name="Costello M."/>
            <person name="D'Aco K."/>
            <person name="Daza R."/>
            <person name="De Haan G."/>
            <person name="DeGray S."/>
            <person name="DeMaso C."/>
            <person name="Dhargay N."/>
            <person name="Dooley K."/>
            <person name="Dooley E."/>
            <person name="Doricent M."/>
            <person name="Dorje P."/>
            <person name="Dorjee K."/>
            <person name="Dupes A."/>
            <person name="Elong R."/>
            <person name="Falk J."/>
            <person name="Farina A."/>
            <person name="Faro S."/>
            <person name="Ferguson D."/>
            <person name="Fisher S."/>
            <person name="Foley C.D."/>
            <person name="Franke A."/>
            <person name="Friedrich D."/>
            <person name="Gadbois L."/>
            <person name="Gearin G."/>
            <person name="Gearin C.R."/>
            <person name="Giannoukos G."/>
            <person name="Goode T."/>
            <person name="Graham J."/>
            <person name="Grandbois E."/>
            <person name="Grewal S."/>
            <person name="Gyaltsen K."/>
            <person name="Hafez N."/>
            <person name="Hagos B."/>
            <person name="Hall J."/>
            <person name="Henson C."/>
            <person name="Hollinger A."/>
            <person name="Honan T."/>
            <person name="Huard M.D."/>
            <person name="Hughes L."/>
            <person name="Hurhula B."/>
            <person name="Husby M.E."/>
            <person name="Kamat A."/>
            <person name="Kanga B."/>
            <person name="Kashin S."/>
            <person name="Khazanovich D."/>
            <person name="Kisner P."/>
            <person name="Lance K."/>
            <person name="Lara M."/>
            <person name="Lee W."/>
            <person name="Lennon N."/>
            <person name="Letendre F."/>
            <person name="LeVine R."/>
            <person name="Lipovsky A."/>
            <person name="Liu X."/>
            <person name="Liu J."/>
            <person name="Liu S."/>
            <person name="Lokyitsang T."/>
            <person name="Lokyitsang Y."/>
            <person name="Lubonja R."/>
            <person name="Lui A."/>
            <person name="MacDonald P."/>
            <person name="Magnisalis V."/>
            <person name="Maru K."/>
            <person name="Matthews C."/>
            <person name="McCusker W."/>
            <person name="McDonough S."/>
            <person name="Mehta T."/>
            <person name="Meldrim J."/>
            <person name="Meneus L."/>
            <person name="Mihai O."/>
            <person name="Mihalev A."/>
            <person name="Mihova T."/>
            <person name="Mittelman R."/>
            <person name="Mlenga V."/>
            <person name="Montmayeur A."/>
            <person name="Mulrain L."/>
            <person name="Navidi A."/>
            <person name="Naylor J."/>
            <person name="Negash T."/>
            <person name="Nguyen T."/>
            <person name="Nguyen N."/>
            <person name="Nicol R."/>
            <person name="Norbu C."/>
            <person name="Norbu N."/>
            <person name="Novod N."/>
            <person name="O'Neill B."/>
            <person name="Osman S."/>
            <person name="Markiewicz E."/>
            <person name="Oyono O.L."/>
            <person name="Patti C."/>
            <person name="Phunkhang P."/>
            <person name="Pierre F."/>
            <person name="Priest M."/>
            <person name="Raghuraman S."/>
            <person name="Rege F."/>
            <person name="Reyes R."/>
            <person name="Rise C."/>
            <person name="Rogov P."/>
            <person name="Ross K."/>
            <person name="Ryan E."/>
            <person name="Settipalli S."/>
            <person name="Shea T."/>
            <person name="Sherpa N."/>
            <person name="Shi L."/>
            <person name="Shih D."/>
            <person name="Sparrow T."/>
            <person name="Spaulding J."/>
            <person name="Stalker J."/>
            <person name="Stange-Thomann N."/>
            <person name="Stavropoulos S."/>
            <person name="Stone C."/>
            <person name="Strader C."/>
            <person name="Tesfaye S."/>
            <person name="Thomson T."/>
            <person name="Thoulutsang Y."/>
            <person name="Thoulutsang D."/>
            <person name="Topham K."/>
            <person name="Topping I."/>
            <person name="Tsamla T."/>
            <person name="Vassiliev H."/>
            <person name="Vo A."/>
            <person name="Wangchuk T."/>
            <person name="Wangdi T."/>
            <person name="Weiand M."/>
            <person name="Wilkinson J."/>
            <person name="Wilson A."/>
            <person name="Yadav S."/>
            <person name="Young G."/>
            <person name="Yu Q."/>
            <person name="Zembek L."/>
            <person name="Zhong D."/>
            <person name="Zimmer A."/>
            <person name="Zwirko Z."/>
            <person name="Jaffe D.B."/>
            <person name="Alvarez P."/>
            <person name="Brockman W."/>
            <person name="Butler J."/>
            <person name="Chin C."/>
            <person name="Gnerre S."/>
            <person name="Grabherr M."/>
            <person name="Kleber M."/>
            <person name="Mauceli E."/>
            <person name="MacCallum I."/>
        </authorList>
    </citation>
    <scope>NUCLEOTIDE SEQUENCE [LARGE SCALE GENOMIC DNA]</scope>
    <source>
        <strain evidence="2">Tucson 14030-0811.24</strain>
    </source>
</reference>
<protein>
    <submittedName>
        <fullName evidence="1">Uncharacterized protein</fullName>
    </submittedName>
</protein>
<gene>
    <name evidence="1" type="primary">Dwil\GK17451</name>
    <name evidence="1" type="ORF">Dwil_GK17451</name>
</gene>
<evidence type="ECO:0000313" key="1">
    <source>
        <dbReference type="EMBL" id="KRF97714.1"/>
    </source>
</evidence>
<dbReference type="Proteomes" id="UP000007798">
    <property type="component" value="Unassembled WGS sequence"/>
</dbReference>
<dbReference type="InParanoid" id="A0A0Q9X1A5"/>
<dbReference type="EMBL" id="CH963847">
    <property type="protein sequence ID" value="KRF97714.1"/>
    <property type="molecule type" value="Genomic_DNA"/>
</dbReference>
<proteinExistence type="predicted"/>
<keyword evidence="2" id="KW-1185">Reference proteome</keyword>
<name>A0A0Q9X1A5_DROWI</name>
<dbReference type="OrthoDB" id="7860761at2759"/>
<evidence type="ECO:0000313" key="2">
    <source>
        <dbReference type="Proteomes" id="UP000007798"/>
    </source>
</evidence>